<dbReference type="OrthoDB" id="3430164at2"/>
<evidence type="ECO:0000313" key="2">
    <source>
        <dbReference type="Proteomes" id="UP000440096"/>
    </source>
</evidence>
<dbReference type="RefSeq" id="WP_154755613.1">
    <property type="nucleotide sequence ID" value="NZ_WMBA01000005.1"/>
</dbReference>
<dbReference type="Proteomes" id="UP000440096">
    <property type="component" value="Unassembled WGS sequence"/>
</dbReference>
<gene>
    <name evidence="1" type="ORF">GKO32_05145</name>
</gene>
<proteinExistence type="predicted"/>
<evidence type="ECO:0000313" key="1">
    <source>
        <dbReference type="EMBL" id="MTD53369.1"/>
    </source>
</evidence>
<protein>
    <submittedName>
        <fullName evidence="1">PRC-barrel domain containing protein</fullName>
    </submittedName>
</protein>
<organism evidence="1 2">
    <name type="scientific">Amycolatopsis pithecellobii</name>
    <dbReference type="NCBI Taxonomy" id="664692"/>
    <lineage>
        <taxon>Bacteria</taxon>
        <taxon>Bacillati</taxon>
        <taxon>Actinomycetota</taxon>
        <taxon>Actinomycetes</taxon>
        <taxon>Pseudonocardiales</taxon>
        <taxon>Pseudonocardiaceae</taxon>
        <taxon>Amycolatopsis</taxon>
    </lineage>
</organism>
<sequence length="86" mass="10026">MRASELLGRRVHDVHGRPLGKVTELIGRPDEAGRLVIAAVLVSRRRHARLLAYHRPGREGPWLRHLARILFQEPQEVPWADVRWDR</sequence>
<accession>A0A6N7YYD5</accession>
<reference evidence="1 2" key="1">
    <citation type="submission" date="2019-11" db="EMBL/GenBank/DDBJ databases">
        <title>Draft genome of Amycolatopsis RM579.</title>
        <authorList>
            <person name="Duangmal K."/>
            <person name="Mingma R."/>
        </authorList>
    </citation>
    <scope>NUCLEOTIDE SEQUENCE [LARGE SCALE GENOMIC DNA]</scope>
    <source>
        <strain evidence="1 2">RM579</strain>
    </source>
</reference>
<name>A0A6N7YYD5_9PSEU</name>
<dbReference type="EMBL" id="WMBA01000005">
    <property type="protein sequence ID" value="MTD53369.1"/>
    <property type="molecule type" value="Genomic_DNA"/>
</dbReference>
<dbReference type="AlphaFoldDB" id="A0A6N7YYD5"/>
<comment type="caution">
    <text evidence="1">The sequence shown here is derived from an EMBL/GenBank/DDBJ whole genome shotgun (WGS) entry which is preliminary data.</text>
</comment>
<keyword evidence="2" id="KW-1185">Reference proteome</keyword>